<dbReference type="HOGENOM" id="CLU_1844931_0_0_1"/>
<reference evidence="3" key="1">
    <citation type="journal article" date="2012" name="Nat. Genet.">
        <title>Lifestyle transitions in plant pathogenic Colletotrichum fungi deciphered by genome and transcriptome analyses.</title>
        <authorList>
            <person name="O'Connell R.J."/>
            <person name="Thon M.R."/>
            <person name="Hacquard S."/>
            <person name="Amyotte S.G."/>
            <person name="Kleemann J."/>
            <person name="Torres M.F."/>
            <person name="Damm U."/>
            <person name="Buiate E.A."/>
            <person name="Epstein L."/>
            <person name="Alkan N."/>
            <person name="Altmueller J."/>
            <person name="Alvarado-Balderrama L."/>
            <person name="Bauser C.A."/>
            <person name="Becker C."/>
            <person name="Birren B.W."/>
            <person name="Chen Z."/>
            <person name="Choi J."/>
            <person name="Crouch J.A."/>
            <person name="Duvick J.P."/>
            <person name="Farman M.A."/>
            <person name="Gan P."/>
            <person name="Heiman D."/>
            <person name="Henrissat B."/>
            <person name="Howard R.J."/>
            <person name="Kabbage M."/>
            <person name="Koch C."/>
            <person name="Kracher B."/>
            <person name="Kubo Y."/>
            <person name="Law A.D."/>
            <person name="Lebrun M.-H."/>
            <person name="Lee Y.-H."/>
            <person name="Miyara I."/>
            <person name="Moore N."/>
            <person name="Neumann U."/>
            <person name="Nordstroem K."/>
            <person name="Panaccione D.G."/>
            <person name="Panstruga R."/>
            <person name="Place M."/>
            <person name="Proctor R.H."/>
            <person name="Prusky D."/>
            <person name="Rech G."/>
            <person name="Reinhardt R."/>
            <person name="Rollins J.A."/>
            <person name="Rounsley S."/>
            <person name="Schardl C.L."/>
            <person name="Schwartz D.C."/>
            <person name="Shenoy N."/>
            <person name="Shirasu K."/>
            <person name="Sikhakolli U.R."/>
            <person name="Stueber K."/>
            <person name="Sukno S.A."/>
            <person name="Sweigard J.A."/>
            <person name="Takano Y."/>
            <person name="Takahara H."/>
            <person name="Trail F."/>
            <person name="van der Does H.C."/>
            <person name="Voll L.M."/>
            <person name="Will I."/>
            <person name="Young S."/>
            <person name="Zeng Q."/>
            <person name="Zhang J."/>
            <person name="Zhou S."/>
            <person name="Dickman M.B."/>
            <person name="Schulze-Lefert P."/>
            <person name="Ver Loren van Themaat E."/>
            <person name="Ma L.-J."/>
            <person name="Vaillancourt L.J."/>
        </authorList>
    </citation>
    <scope>NUCLEOTIDE SEQUENCE [LARGE SCALE GENOMIC DNA]</scope>
    <source>
        <strain evidence="3">M1.001 / M2 / FGSC 10212</strain>
    </source>
</reference>
<dbReference type="eggNOG" id="ENOG502SB15">
    <property type="taxonomic scope" value="Eukaryota"/>
</dbReference>
<sequence>MSFLQLRCTICFFHFSVQRDATKPLNYTHEYQIVNLELKDFSFHQFGECTGVDNGNEIAIFGNFKATLPEKIFPSTPSVDGQFENFVMKLDFNAKHVPDKISVGDASQPEGIQQALIFGSIFMRDSTGWYGHLSMNEVH</sequence>
<dbReference type="AlphaFoldDB" id="E3QV70"/>
<keyword evidence="3" id="KW-1185">Reference proteome</keyword>
<feature type="domain" description="Glycoside hydrolase 131 catalytic N-terminal" evidence="1">
    <location>
        <begin position="12"/>
        <end position="97"/>
    </location>
</feature>
<evidence type="ECO:0000313" key="2">
    <source>
        <dbReference type="EMBL" id="EFQ34760.1"/>
    </source>
</evidence>
<organism evidence="3">
    <name type="scientific">Colletotrichum graminicola (strain M1.001 / M2 / FGSC 10212)</name>
    <name type="common">Maize anthracnose fungus</name>
    <name type="synonym">Glomerella graminicola</name>
    <dbReference type="NCBI Taxonomy" id="645133"/>
    <lineage>
        <taxon>Eukaryota</taxon>
        <taxon>Fungi</taxon>
        <taxon>Dikarya</taxon>
        <taxon>Ascomycota</taxon>
        <taxon>Pezizomycotina</taxon>
        <taxon>Sordariomycetes</taxon>
        <taxon>Hypocreomycetidae</taxon>
        <taxon>Glomerellales</taxon>
        <taxon>Glomerellaceae</taxon>
        <taxon>Colletotrichum</taxon>
        <taxon>Colletotrichum graminicola species complex</taxon>
    </lineage>
</organism>
<dbReference type="EMBL" id="GG697383">
    <property type="protein sequence ID" value="EFQ34760.1"/>
    <property type="molecule type" value="Genomic_DNA"/>
</dbReference>
<dbReference type="Gene3D" id="2.60.120.1160">
    <property type="match status" value="1"/>
</dbReference>
<protein>
    <recommendedName>
        <fullName evidence="1">Glycoside hydrolase 131 catalytic N-terminal domain-containing protein</fullName>
    </recommendedName>
</protein>
<evidence type="ECO:0000259" key="1">
    <source>
        <dbReference type="Pfam" id="PF18271"/>
    </source>
</evidence>
<dbReference type="GeneID" id="24415269"/>
<dbReference type="RefSeq" id="XP_008098780.1">
    <property type="nucleotide sequence ID" value="XM_008100589.1"/>
</dbReference>
<proteinExistence type="predicted"/>
<evidence type="ECO:0000313" key="3">
    <source>
        <dbReference type="Proteomes" id="UP000008782"/>
    </source>
</evidence>
<dbReference type="Proteomes" id="UP000008782">
    <property type="component" value="Unassembled WGS sequence"/>
</dbReference>
<dbReference type="Pfam" id="PF18271">
    <property type="entry name" value="GH131_N"/>
    <property type="match status" value="1"/>
</dbReference>
<dbReference type="STRING" id="645133.E3QV70"/>
<dbReference type="InterPro" id="IPR041524">
    <property type="entry name" value="GH131_N"/>
</dbReference>
<dbReference type="VEuPathDB" id="FungiDB:GLRG_09904"/>
<gene>
    <name evidence="2" type="ORF">GLRG_09904</name>
</gene>
<name>E3QV70_COLGM</name>
<accession>E3QV70</accession>
<dbReference type="OrthoDB" id="5283326at2759"/>